<dbReference type="EMBL" id="KV878216">
    <property type="protein sequence ID" value="OJJ30788.1"/>
    <property type="molecule type" value="Genomic_DNA"/>
</dbReference>
<name>A0A1L9R9Z4_ASPWE</name>
<dbReference type="OrthoDB" id="4470871at2759"/>
<feature type="region of interest" description="Disordered" evidence="1">
    <location>
        <begin position="115"/>
        <end position="135"/>
    </location>
</feature>
<dbReference type="AlphaFoldDB" id="A0A1L9R9Z4"/>
<evidence type="ECO:0000256" key="1">
    <source>
        <dbReference type="SAM" id="MobiDB-lite"/>
    </source>
</evidence>
<dbReference type="RefSeq" id="XP_040684465.1">
    <property type="nucleotide sequence ID" value="XM_040829404.1"/>
</dbReference>
<reference evidence="4" key="2">
    <citation type="journal article" date="2017" name="Genome Biol.">
        <title>Comparative genomics reveals high biological diversity and specific adaptations in the industrially and medically important fungal genus Aspergillus.</title>
        <authorList>
            <person name="de Vries R.P."/>
            <person name="Riley R."/>
            <person name="Wiebenga A."/>
            <person name="Aguilar-Osorio G."/>
            <person name="Amillis S."/>
            <person name="Uchima C.A."/>
            <person name="Anderluh G."/>
            <person name="Asadollahi M."/>
            <person name="Askin M."/>
            <person name="Barry K."/>
            <person name="Battaglia E."/>
            <person name="Bayram O."/>
            <person name="Benocci T."/>
            <person name="Braus-Stromeyer S.A."/>
            <person name="Caldana C."/>
            <person name="Canovas D."/>
            <person name="Cerqueira G.C."/>
            <person name="Chen F."/>
            <person name="Chen W."/>
            <person name="Choi C."/>
            <person name="Clum A."/>
            <person name="Dos Santos R.A."/>
            <person name="Damasio A.R."/>
            <person name="Diallinas G."/>
            <person name="Emri T."/>
            <person name="Fekete E."/>
            <person name="Flipphi M."/>
            <person name="Freyberg S."/>
            <person name="Gallo A."/>
            <person name="Gournas C."/>
            <person name="Habgood R."/>
            <person name="Hainaut M."/>
            <person name="Harispe M.L."/>
            <person name="Henrissat B."/>
            <person name="Hilden K.S."/>
            <person name="Hope R."/>
            <person name="Hossain A."/>
            <person name="Karabika E."/>
            <person name="Karaffa L."/>
            <person name="Karanyi Z."/>
            <person name="Krasevec N."/>
            <person name="Kuo A."/>
            <person name="Kusch H."/>
            <person name="LaButti K."/>
            <person name="Lagendijk E.L."/>
            <person name="Lapidus A."/>
            <person name="Levasseur A."/>
            <person name="Lindquist E."/>
            <person name="Lipzen A."/>
            <person name="Logrieco A.F."/>
            <person name="MacCabe A."/>
            <person name="Maekelae M.R."/>
            <person name="Malavazi I."/>
            <person name="Melin P."/>
            <person name="Meyer V."/>
            <person name="Mielnichuk N."/>
            <person name="Miskei M."/>
            <person name="Molnar A.P."/>
            <person name="Mule G."/>
            <person name="Ngan C.Y."/>
            <person name="Orejas M."/>
            <person name="Orosz E."/>
            <person name="Ouedraogo J.P."/>
            <person name="Overkamp K.M."/>
            <person name="Park H.-S."/>
            <person name="Perrone G."/>
            <person name="Piumi F."/>
            <person name="Punt P.J."/>
            <person name="Ram A.F."/>
            <person name="Ramon A."/>
            <person name="Rauscher S."/>
            <person name="Record E."/>
            <person name="Riano-Pachon D.M."/>
            <person name="Robert V."/>
            <person name="Roehrig J."/>
            <person name="Ruller R."/>
            <person name="Salamov A."/>
            <person name="Salih N.S."/>
            <person name="Samson R.A."/>
            <person name="Sandor E."/>
            <person name="Sanguinetti M."/>
            <person name="Schuetze T."/>
            <person name="Sepcic K."/>
            <person name="Shelest E."/>
            <person name="Sherlock G."/>
            <person name="Sophianopoulou V."/>
            <person name="Squina F.M."/>
            <person name="Sun H."/>
            <person name="Susca A."/>
            <person name="Todd R.B."/>
            <person name="Tsang A."/>
            <person name="Unkles S.E."/>
            <person name="van de Wiele N."/>
            <person name="van Rossen-Uffink D."/>
            <person name="Oliveira J.V."/>
            <person name="Vesth T.C."/>
            <person name="Visser J."/>
            <person name="Yu J.-H."/>
            <person name="Zhou M."/>
            <person name="Andersen M.R."/>
            <person name="Archer D.B."/>
            <person name="Baker S.E."/>
            <person name="Benoit I."/>
            <person name="Brakhage A.A."/>
            <person name="Braus G.H."/>
            <person name="Fischer R."/>
            <person name="Frisvad J.C."/>
            <person name="Goldman G.H."/>
            <person name="Houbraken J."/>
            <person name="Oakley B."/>
            <person name="Pocsi I."/>
            <person name="Scazzocchio C."/>
            <person name="Seiboth B."/>
            <person name="vanKuyk P.A."/>
            <person name="Wortman J."/>
            <person name="Dyer P.S."/>
            <person name="Grigoriev I.V."/>
        </authorList>
    </citation>
    <scope>NUCLEOTIDE SEQUENCE [LARGE SCALE GENOMIC DNA]</scope>
    <source>
        <strain evidence="4">DTO 134E9</strain>
    </source>
</reference>
<keyword evidence="4" id="KW-1185">Reference proteome</keyword>
<evidence type="ECO:0000313" key="2">
    <source>
        <dbReference type="EMBL" id="OJJ30788.1"/>
    </source>
</evidence>
<gene>
    <name evidence="2" type="ORF">ASPWEDRAFT_140589</name>
    <name evidence="3" type="ORF">ASPWEDRAFT_61597</name>
</gene>
<dbReference type="VEuPathDB" id="FungiDB:ASPWEDRAFT_140589"/>
<dbReference type="Proteomes" id="UP000184383">
    <property type="component" value="Unassembled WGS sequence"/>
</dbReference>
<accession>A0A1L9R9Z4</accession>
<proteinExistence type="predicted"/>
<protein>
    <submittedName>
        <fullName evidence="3">Uncharacterized protein</fullName>
    </submittedName>
</protein>
<evidence type="ECO:0000313" key="4">
    <source>
        <dbReference type="Proteomes" id="UP000184383"/>
    </source>
</evidence>
<sequence>MLDAVEVPFDASKLAFRTNFDGLSTSNPALQLQLENVTKSYQSALTNFASEDKNAREDYQDQKDNGLTDASFGTWVKQGDCPQWIAAKNQLESAGAQLTQAAMNAFGQDYQQKLGKEQSDFSREAHQAGHWPEMF</sequence>
<dbReference type="VEuPathDB" id="FungiDB:ASPWEDRAFT_61597"/>
<dbReference type="EMBL" id="KV878215">
    <property type="protein sequence ID" value="OJJ31693.1"/>
    <property type="molecule type" value="Genomic_DNA"/>
</dbReference>
<evidence type="ECO:0000313" key="3">
    <source>
        <dbReference type="EMBL" id="OJJ31693.1"/>
    </source>
</evidence>
<reference evidence="3" key="1">
    <citation type="submission" date="2015-09" db="EMBL/GenBank/DDBJ databases">
        <title>Genomic diversity in the industrially and medically important fungal genus Aspergillus.</title>
        <authorList>
            <consortium name="DOE Joint Genome Institute"/>
            <person name="Riley R."/>
            <person name="Labutti K."/>
            <person name="Clum A."/>
            <person name="Sun H."/>
            <person name="Wiebenga A."/>
            <person name="De Vries R.P."/>
            <person name="Grigoriev I.V."/>
        </authorList>
    </citation>
    <scope>NUCLEOTIDE SEQUENCE [LARGE SCALE GENOMIC DNA]</scope>
    <source>
        <strain evidence="3">DTO 134E9</strain>
    </source>
</reference>
<organism evidence="3 4">
    <name type="scientific">Aspergillus wentii DTO 134E9</name>
    <dbReference type="NCBI Taxonomy" id="1073089"/>
    <lineage>
        <taxon>Eukaryota</taxon>
        <taxon>Fungi</taxon>
        <taxon>Dikarya</taxon>
        <taxon>Ascomycota</taxon>
        <taxon>Pezizomycotina</taxon>
        <taxon>Eurotiomycetes</taxon>
        <taxon>Eurotiomycetidae</taxon>
        <taxon>Eurotiales</taxon>
        <taxon>Aspergillaceae</taxon>
        <taxon>Aspergillus</taxon>
        <taxon>Aspergillus subgen. Cremei</taxon>
    </lineage>
</organism>
<feature type="compositionally biased region" description="Basic and acidic residues" evidence="1">
    <location>
        <begin position="115"/>
        <end position="127"/>
    </location>
</feature>
<dbReference type="GeneID" id="63745252"/>